<keyword evidence="1" id="KW-0472">Membrane</keyword>
<evidence type="ECO:0000313" key="3">
    <source>
        <dbReference type="Proteomes" id="UP000007148"/>
    </source>
</evidence>
<protein>
    <submittedName>
        <fullName evidence="2">Uncharacterized protein</fullName>
    </submittedName>
</protein>
<name>G4U0S5_SERID</name>
<gene>
    <name evidence="2" type="ORF">PIIN_11150</name>
</gene>
<comment type="caution">
    <text evidence="2">The sequence shown here is derived from an EMBL/GenBank/DDBJ whole genome shotgun (WGS) entry which is preliminary data.</text>
</comment>
<evidence type="ECO:0000256" key="1">
    <source>
        <dbReference type="SAM" id="Phobius"/>
    </source>
</evidence>
<accession>G4U0S5</accession>
<keyword evidence="1" id="KW-0812">Transmembrane</keyword>
<sequence>MAAQFRISLQLPRKANFLCWLIKVLLYLNQAICFTFTALNAAHWIGLRKSFSMDLYTSTGSTWVVTYACTAAKQQSLA</sequence>
<keyword evidence="1" id="KW-1133">Transmembrane helix</keyword>
<organism evidence="2 3">
    <name type="scientific">Serendipita indica (strain DSM 11827)</name>
    <name type="common">Root endophyte fungus</name>
    <name type="synonym">Piriformospora indica</name>
    <dbReference type="NCBI Taxonomy" id="1109443"/>
    <lineage>
        <taxon>Eukaryota</taxon>
        <taxon>Fungi</taxon>
        <taxon>Dikarya</taxon>
        <taxon>Basidiomycota</taxon>
        <taxon>Agaricomycotina</taxon>
        <taxon>Agaricomycetes</taxon>
        <taxon>Sebacinales</taxon>
        <taxon>Serendipitaceae</taxon>
        <taxon>Serendipita</taxon>
    </lineage>
</organism>
<reference evidence="2 3" key="1">
    <citation type="journal article" date="2011" name="PLoS Pathog.">
        <title>Endophytic Life Strategies Decoded by Genome and Transcriptome Analyses of the Mutualistic Root Symbiont Piriformospora indica.</title>
        <authorList>
            <person name="Zuccaro A."/>
            <person name="Lahrmann U."/>
            <person name="Guldener U."/>
            <person name="Langen G."/>
            <person name="Pfiffi S."/>
            <person name="Biedenkopf D."/>
            <person name="Wong P."/>
            <person name="Samans B."/>
            <person name="Grimm C."/>
            <person name="Basiewicz M."/>
            <person name="Murat C."/>
            <person name="Martin F."/>
            <person name="Kogel K.H."/>
        </authorList>
    </citation>
    <scope>NUCLEOTIDE SEQUENCE [LARGE SCALE GENOMIC DNA]</scope>
    <source>
        <strain evidence="2 3">DSM 11827</strain>
    </source>
</reference>
<dbReference type="AlphaFoldDB" id="G4U0S5"/>
<dbReference type="Proteomes" id="UP000007148">
    <property type="component" value="Unassembled WGS sequence"/>
</dbReference>
<dbReference type="HOGENOM" id="CLU_2622910_0_0_1"/>
<dbReference type="InParanoid" id="G4U0S5"/>
<proteinExistence type="predicted"/>
<keyword evidence="3" id="KW-1185">Reference proteome</keyword>
<dbReference type="EMBL" id="CAFZ01001330">
    <property type="protein sequence ID" value="CCA77168.1"/>
    <property type="molecule type" value="Genomic_DNA"/>
</dbReference>
<feature type="transmembrane region" description="Helical" evidence="1">
    <location>
        <begin position="20"/>
        <end position="45"/>
    </location>
</feature>
<evidence type="ECO:0000313" key="2">
    <source>
        <dbReference type="EMBL" id="CCA77168.1"/>
    </source>
</evidence>